<feature type="non-terminal residue" evidence="1">
    <location>
        <position position="1"/>
    </location>
</feature>
<gene>
    <name evidence="1" type="ORF">SRO942_LOCUS47038</name>
</gene>
<protein>
    <submittedName>
        <fullName evidence="1">Uncharacterized protein</fullName>
    </submittedName>
</protein>
<dbReference type="EMBL" id="CAJOBC010116144">
    <property type="protein sequence ID" value="CAF4552427.1"/>
    <property type="molecule type" value="Genomic_DNA"/>
</dbReference>
<dbReference type="OrthoDB" id="10537904at2759"/>
<sequence length="179" mass="20506">MEFKQGPIASNNRSYYVLSTIEFNEAVNKCPILSYLFKKLNKTDVAISTIVLAYYTLFQSYRTTNQWNSGRKYIEQFQQVCAGVDLNFIEDYDPTITNLLLVTGYFSLGFHDEAIKIIKQLPTTITDLVDELASMCRIIYLLSLTNLERVVEHGVTLELPYALSECGEANEKIHVKPER</sequence>
<evidence type="ECO:0000313" key="1">
    <source>
        <dbReference type="EMBL" id="CAF4552427.1"/>
    </source>
</evidence>
<proteinExistence type="predicted"/>
<name>A0A8S2YFP4_9BILA</name>
<comment type="caution">
    <text evidence="1">The sequence shown here is derived from an EMBL/GenBank/DDBJ whole genome shotgun (WGS) entry which is preliminary data.</text>
</comment>
<accession>A0A8S2YFP4</accession>
<evidence type="ECO:0000313" key="2">
    <source>
        <dbReference type="Proteomes" id="UP000681722"/>
    </source>
</evidence>
<dbReference type="AlphaFoldDB" id="A0A8S2YFP4"/>
<reference evidence="1" key="1">
    <citation type="submission" date="2021-02" db="EMBL/GenBank/DDBJ databases">
        <authorList>
            <person name="Nowell W R."/>
        </authorList>
    </citation>
    <scope>NUCLEOTIDE SEQUENCE</scope>
</reference>
<dbReference type="Proteomes" id="UP000681722">
    <property type="component" value="Unassembled WGS sequence"/>
</dbReference>
<organism evidence="1 2">
    <name type="scientific">Didymodactylos carnosus</name>
    <dbReference type="NCBI Taxonomy" id="1234261"/>
    <lineage>
        <taxon>Eukaryota</taxon>
        <taxon>Metazoa</taxon>
        <taxon>Spiralia</taxon>
        <taxon>Gnathifera</taxon>
        <taxon>Rotifera</taxon>
        <taxon>Eurotatoria</taxon>
        <taxon>Bdelloidea</taxon>
        <taxon>Philodinida</taxon>
        <taxon>Philodinidae</taxon>
        <taxon>Didymodactylos</taxon>
    </lineage>
</organism>